<dbReference type="SMART" id="SM00840">
    <property type="entry name" value="DALR_2"/>
    <property type="match status" value="1"/>
</dbReference>
<comment type="subcellular location">
    <subcellularLocation>
        <location evidence="2">Cytoplasm</location>
    </subcellularLocation>
</comment>
<evidence type="ECO:0000256" key="4">
    <source>
        <dbReference type="ARBA" id="ARBA00012832"/>
    </source>
</evidence>
<dbReference type="InterPro" id="IPR015273">
    <property type="entry name" value="Cys-tRNA-synt_Ia_DALR"/>
</dbReference>
<sequence length="471" mass="53243">MRLYNTLTRREEIFRPSRGQLVRMYTCGLTVYARGHIGNFRTFVALDVLRRALKYEESFEVQQIMNFTDVDDRTIAASRVAEMSLRDYTNQYIEAFREDALALGLEPAEEQPRATDEANLRAMTEMIRALEANGHTYRRAGSIYFKISTLPQYGQLAQLDPEGIKSGARVDSDQYDKENARDFVLWKSAKPGEPSWDFGIGPGRPGWHIECSAMALRLLDGSPIDIHAGGVDLIFPHHENEIAQSEGMTGEQFSRYWVHVEHLLLDQGEKMSKSVGNVLTVPEILEKGYRASVLRYALLSVHYRKQLKFTWQSMEQADESLARLVDCLARLDRIVSTGRHPVMSEQTASARAAFSAMIADDLNIPGGLGVVFEFVRAINGAVDQEELGTGNVEEIRDAFKQFDRVLGFISLRQAEDTASPVSVKEIEQLIADRKSLRKQRDFAAADQIRTDLDARGILLEDDSTGTRWKRK</sequence>
<proteinExistence type="inferred from homology"/>
<accession>A0A381S4R3</accession>
<keyword evidence="11" id="KW-0067">ATP-binding</keyword>
<reference evidence="16" key="1">
    <citation type="submission" date="2018-05" db="EMBL/GenBank/DDBJ databases">
        <authorList>
            <person name="Lanie J.A."/>
            <person name="Ng W.-L."/>
            <person name="Kazmierczak K.M."/>
            <person name="Andrzejewski T.M."/>
            <person name="Davidsen T.M."/>
            <person name="Wayne K.J."/>
            <person name="Tettelin H."/>
            <person name="Glass J.I."/>
            <person name="Rusch D."/>
            <person name="Podicherti R."/>
            <person name="Tsui H.-C.T."/>
            <person name="Winkler M.E."/>
        </authorList>
    </citation>
    <scope>NUCLEOTIDE SEQUENCE</scope>
</reference>
<dbReference type="AlphaFoldDB" id="A0A381S4R3"/>
<evidence type="ECO:0000256" key="9">
    <source>
        <dbReference type="ARBA" id="ARBA00022741"/>
    </source>
</evidence>
<dbReference type="GO" id="GO:0005524">
    <property type="term" value="F:ATP binding"/>
    <property type="evidence" value="ECO:0007669"/>
    <property type="project" value="UniProtKB-KW"/>
</dbReference>
<dbReference type="Pfam" id="PF01406">
    <property type="entry name" value="tRNA-synt_1e"/>
    <property type="match status" value="1"/>
</dbReference>
<evidence type="ECO:0000259" key="15">
    <source>
        <dbReference type="SMART" id="SM00840"/>
    </source>
</evidence>
<keyword evidence="12" id="KW-0648">Protein biosynthesis</keyword>
<evidence type="ECO:0000256" key="14">
    <source>
        <dbReference type="ARBA" id="ARBA00031499"/>
    </source>
</evidence>
<keyword evidence="7" id="KW-0436">Ligase</keyword>
<dbReference type="SUPFAM" id="SSF47323">
    <property type="entry name" value="Anticodon-binding domain of a subclass of class I aminoacyl-tRNA synthetases"/>
    <property type="match status" value="1"/>
</dbReference>
<evidence type="ECO:0000256" key="10">
    <source>
        <dbReference type="ARBA" id="ARBA00022833"/>
    </source>
</evidence>
<dbReference type="CDD" id="cd00672">
    <property type="entry name" value="CysRS_core"/>
    <property type="match status" value="1"/>
</dbReference>
<dbReference type="InterPro" id="IPR056411">
    <property type="entry name" value="CysS_C"/>
</dbReference>
<comment type="similarity">
    <text evidence="3">Belongs to the class-I aminoacyl-tRNA synthetase family.</text>
</comment>
<dbReference type="GO" id="GO:0005829">
    <property type="term" value="C:cytosol"/>
    <property type="evidence" value="ECO:0007669"/>
    <property type="project" value="TreeGrafter"/>
</dbReference>
<dbReference type="InterPro" id="IPR024909">
    <property type="entry name" value="Cys-tRNA/MSH_ligase"/>
</dbReference>
<dbReference type="PANTHER" id="PTHR10890">
    <property type="entry name" value="CYSTEINYL-TRNA SYNTHETASE"/>
    <property type="match status" value="1"/>
</dbReference>
<feature type="domain" description="Cysteinyl-tRNA synthetase class Ia DALR" evidence="15">
    <location>
        <begin position="353"/>
        <end position="420"/>
    </location>
</feature>
<evidence type="ECO:0000256" key="8">
    <source>
        <dbReference type="ARBA" id="ARBA00022723"/>
    </source>
</evidence>
<dbReference type="InterPro" id="IPR032678">
    <property type="entry name" value="tRNA-synt_1_cat_dom"/>
</dbReference>
<evidence type="ECO:0000256" key="11">
    <source>
        <dbReference type="ARBA" id="ARBA00022840"/>
    </source>
</evidence>
<organism evidence="16">
    <name type="scientific">marine metagenome</name>
    <dbReference type="NCBI Taxonomy" id="408172"/>
    <lineage>
        <taxon>unclassified sequences</taxon>
        <taxon>metagenomes</taxon>
        <taxon>ecological metagenomes</taxon>
    </lineage>
</organism>
<dbReference type="EMBL" id="UINC01002664">
    <property type="protein sequence ID" value="SUZ99060.1"/>
    <property type="molecule type" value="Genomic_DNA"/>
</dbReference>
<comment type="cofactor">
    <cofactor evidence="1">
        <name>Zn(2+)</name>
        <dbReference type="ChEBI" id="CHEBI:29105"/>
    </cofactor>
</comment>
<keyword evidence="9" id="KW-0547">Nucleotide-binding</keyword>
<keyword evidence="10" id="KW-0862">Zinc</keyword>
<keyword evidence="6" id="KW-0963">Cytoplasm</keyword>
<dbReference type="Gene3D" id="1.20.120.1910">
    <property type="entry name" value="Cysteine-tRNA ligase, C-terminal anti-codon recognition domain"/>
    <property type="match status" value="1"/>
</dbReference>
<dbReference type="GO" id="GO:0004817">
    <property type="term" value="F:cysteine-tRNA ligase activity"/>
    <property type="evidence" value="ECO:0007669"/>
    <property type="project" value="UniProtKB-EC"/>
</dbReference>
<dbReference type="InterPro" id="IPR009080">
    <property type="entry name" value="tRNAsynth_Ia_anticodon-bd"/>
</dbReference>
<dbReference type="HAMAP" id="MF_00041">
    <property type="entry name" value="Cys_tRNA_synth"/>
    <property type="match status" value="1"/>
</dbReference>
<dbReference type="GO" id="GO:0006423">
    <property type="term" value="P:cysteinyl-tRNA aminoacylation"/>
    <property type="evidence" value="ECO:0007669"/>
    <property type="project" value="InterPro"/>
</dbReference>
<dbReference type="GO" id="GO:0046872">
    <property type="term" value="F:metal ion binding"/>
    <property type="evidence" value="ECO:0007669"/>
    <property type="project" value="UniProtKB-KW"/>
</dbReference>
<dbReference type="PRINTS" id="PR00983">
    <property type="entry name" value="TRNASYNTHCYS"/>
</dbReference>
<evidence type="ECO:0000313" key="16">
    <source>
        <dbReference type="EMBL" id="SUZ99060.1"/>
    </source>
</evidence>
<protein>
    <recommendedName>
        <fullName evidence="5">Cysteine--tRNA ligase</fullName>
        <ecNumber evidence="4">6.1.1.16</ecNumber>
    </recommendedName>
    <alternativeName>
        <fullName evidence="14">Cysteinyl-tRNA synthetase</fullName>
    </alternativeName>
</protein>
<dbReference type="EC" id="6.1.1.16" evidence="4"/>
<dbReference type="PANTHER" id="PTHR10890:SF3">
    <property type="entry name" value="CYSTEINE--TRNA LIGASE, CYTOPLASMIC"/>
    <property type="match status" value="1"/>
</dbReference>
<dbReference type="InterPro" id="IPR015803">
    <property type="entry name" value="Cys-tRNA-ligase"/>
</dbReference>
<dbReference type="Gene3D" id="3.40.50.620">
    <property type="entry name" value="HUPs"/>
    <property type="match status" value="1"/>
</dbReference>
<dbReference type="Pfam" id="PF23493">
    <property type="entry name" value="CysS_C"/>
    <property type="match status" value="1"/>
</dbReference>
<name>A0A381S4R3_9ZZZZ</name>
<dbReference type="NCBIfam" id="TIGR00435">
    <property type="entry name" value="cysS"/>
    <property type="match status" value="1"/>
</dbReference>
<keyword evidence="8" id="KW-0479">Metal-binding</keyword>
<evidence type="ECO:0000256" key="1">
    <source>
        <dbReference type="ARBA" id="ARBA00001947"/>
    </source>
</evidence>
<evidence type="ECO:0000256" key="13">
    <source>
        <dbReference type="ARBA" id="ARBA00023146"/>
    </source>
</evidence>
<keyword evidence="13" id="KW-0030">Aminoacyl-tRNA synthetase</keyword>
<gene>
    <name evidence="16" type="ORF">METZ01_LOCUS51914</name>
</gene>
<evidence type="ECO:0000256" key="6">
    <source>
        <dbReference type="ARBA" id="ARBA00022490"/>
    </source>
</evidence>
<evidence type="ECO:0000256" key="12">
    <source>
        <dbReference type="ARBA" id="ARBA00022917"/>
    </source>
</evidence>
<dbReference type="SUPFAM" id="SSF52374">
    <property type="entry name" value="Nucleotidylyl transferase"/>
    <property type="match status" value="1"/>
</dbReference>
<dbReference type="InterPro" id="IPR014729">
    <property type="entry name" value="Rossmann-like_a/b/a_fold"/>
</dbReference>
<evidence type="ECO:0000256" key="5">
    <source>
        <dbReference type="ARBA" id="ARBA00014738"/>
    </source>
</evidence>
<evidence type="ECO:0000256" key="7">
    <source>
        <dbReference type="ARBA" id="ARBA00022598"/>
    </source>
</evidence>
<evidence type="ECO:0000256" key="3">
    <source>
        <dbReference type="ARBA" id="ARBA00005594"/>
    </source>
</evidence>
<dbReference type="Pfam" id="PF09190">
    <property type="entry name" value="DALR_2"/>
    <property type="match status" value="1"/>
</dbReference>
<evidence type="ECO:0000256" key="2">
    <source>
        <dbReference type="ARBA" id="ARBA00004496"/>
    </source>
</evidence>